<keyword evidence="2" id="KW-1185">Reference proteome</keyword>
<dbReference type="Proteomes" id="UP000240294">
    <property type="component" value="Genome"/>
</dbReference>
<name>A0A2I6UFR8_9CAUD</name>
<proteinExistence type="predicted"/>
<protein>
    <submittedName>
        <fullName evidence="1">RIIA lysis inhibitor</fullName>
    </submittedName>
</protein>
<evidence type="ECO:0000313" key="1">
    <source>
        <dbReference type="EMBL" id="AUO78757.1"/>
    </source>
</evidence>
<accession>A0A2I6UFR8</accession>
<dbReference type="InterPro" id="IPR036890">
    <property type="entry name" value="HATPase_C_sf"/>
</dbReference>
<reference evidence="2" key="1">
    <citation type="submission" date="2018-01" db="EMBL/GenBank/DDBJ databases">
        <title>Direct submission.</title>
        <authorList>
            <person name="Ciacci N."/>
        </authorList>
    </citation>
    <scope>NUCLEOTIDE SEQUENCE [LARGE SCALE GENOMIC DNA]</scope>
</reference>
<sequence length="715" mass="80854">MKLVTDDEIVMGSGGKSTDFTIKASAKAFRVLSSNLYKNKIRAIVRELSTNCIDAHFLNGCTRPFEIKVPSRLDPRFVIRDFGPGLDEDGMINLYTTFFESTKNNSNDFIGALGLGSKSPLSYTNTFTVVSNHGGRSRGYTVMMDGGLPKIRPTFDEEMAEGETTGLEITVPVKTDDISSWQHEIKYVLRPMGAGSVVLKGTQMEVDFFPDQDVHTTDQYNGYENNGIYAIYGKIVYPLNDVPGVKDSWLRARYSRVYIKFPLGELDITPSREELSLDPDTVANIQARVSKINQEYLERDIQELDEITNERELVRKYNEFGRAERNIIANSGVKTKLGSIATILAKYDVSKLRDMAMNSGAVAYDGDDVKLYRFKNSYGGRSKIYVDSILGVDKKKLTVLIDDKTSKRVATIRALKHAGKIARYDFVLVINPESELQQAFLKKAIELMAEDEVVTYKVSECEELRAKLPKVESDEPAEKRPASPNGARYTYSEKNGWTIENLKLTSSELSELEGFVLLRSRDDFMTFPAKSPISCFSDTDARILAQECGITEFLVMRPSGCRKALFENENLVDMMAYIIERYIDAIDEVDYDCYLPRNFRSNRVINHIINKKKLGFLLTYFVEGNANSDSLNRLVNMNQRLSNVTVKDNTDLALCNQIYNKLEETSTTAFTVKMKEFNEKYPVIDTVLNEWHLEQAQIDDIVKIMAALEAAEQSK</sequence>
<dbReference type="SUPFAM" id="SSF55874">
    <property type="entry name" value="ATPase domain of HSP90 chaperone/DNA topoisomerase II/histidine kinase"/>
    <property type="match status" value="1"/>
</dbReference>
<gene>
    <name evidence="1" type="ORF">vBKpnF48_132</name>
</gene>
<organism evidence="1 2">
    <name type="scientific">Klebsiella phage vB_Kpn_F48</name>
    <dbReference type="NCBI Taxonomy" id="2070028"/>
    <lineage>
        <taxon>Viruses</taxon>
        <taxon>Duplodnaviria</taxon>
        <taxon>Heunggongvirae</taxon>
        <taxon>Uroviricota</taxon>
        <taxon>Caudoviricetes</taxon>
        <taxon>Marfavirus</taxon>
        <taxon>Marfavirus F48</taxon>
    </lineage>
</organism>
<evidence type="ECO:0000313" key="2">
    <source>
        <dbReference type="Proteomes" id="UP000240294"/>
    </source>
</evidence>
<dbReference type="Gene3D" id="3.30.565.10">
    <property type="entry name" value="Histidine kinase-like ATPase, C-terminal domain"/>
    <property type="match status" value="1"/>
</dbReference>
<dbReference type="EMBL" id="MG746602">
    <property type="protein sequence ID" value="AUO78757.1"/>
    <property type="molecule type" value="Genomic_DNA"/>
</dbReference>